<feature type="binding site" evidence="1">
    <location>
        <begin position="81"/>
        <end position="84"/>
    </location>
    <ligand>
        <name>dUMP</name>
        <dbReference type="ChEBI" id="CHEBI:246422"/>
        <note>ligand shared between dimeric partners</note>
    </ligand>
</feature>
<keyword evidence="1" id="KW-0545">Nucleotide biosynthesis</keyword>
<dbReference type="GO" id="GO:0070402">
    <property type="term" value="F:NADPH binding"/>
    <property type="evidence" value="ECO:0007669"/>
    <property type="project" value="TreeGrafter"/>
</dbReference>
<keyword evidence="1" id="KW-0808">Transferase</keyword>
<dbReference type="HAMAP" id="MF_01408">
    <property type="entry name" value="ThyX"/>
    <property type="match status" value="1"/>
</dbReference>
<comment type="function">
    <text evidence="1">Catalyzes the reductive methylation of 2'-deoxyuridine-5'-monophosphate (dUMP) to 2'-deoxythymidine-5'-monophosphate (dTMP) while utilizing 5,10-methylenetetrahydrofolate (mTHF) as the methyl donor, and NADPH and FADH(2) as the reductant.</text>
</comment>
<dbReference type="EC" id="2.1.1.148" evidence="1"/>
<keyword evidence="1" id="KW-0274">FAD</keyword>
<sequence length="305" mass="34591">MDAKHYPSAKLIARLEGSGRLIAGAAKLSISPRELEDILGKMGEDKAEEWVRELVRRGHGSPLEHSLYVFEVVCSRVCSHQLVRHRHASFTQLSQRYSDRYLRGVVARAREVLGGDMSGLDEVAVLDKLIGADLDFNTLLSIVGEGFIVPPRVIESKDSFFLKKLVEGVRNYYISLRSGVGYEDARFLLPQAVKTRLVFSANARELLEVFIPLRTCSRAQWEIRWVAWMVREELVKAEPMVFKYAGPRCVLAENRVRANPCSLEDFIEGRCSFTIERCPELVPNPRIRDCLVSSVTDYLRNIHGI</sequence>
<dbReference type="UniPathway" id="UPA00575"/>
<dbReference type="GO" id="GO:0004799">
    <property type="term" value="F:thymidylate synthase activity"/>
    <property type="evidence" value="ECO:0007669"/>
    <property type="project" value="TreeGrafter"/>
</dbReference>
<comment type="pathway">
    <text evidence="1">Pyrimidine metabolism; dTTP biosynthesis.</text>
</comment>
<gene>
    <name evidence="1" type="primary">thyX</name>
    <name evidence="2" type="ORF">ENM60_00335</name>
</gene>
<keyword evidence="1" id="KW-0489">Methyltransferase</keyword>
<comment type="catalytic activity">
    <reaction evidence="1">
        <text>dUMP + (6R)-5,10-methylene-5,6,7,8-tetrahydrofolate + NADPH + H(+) = dTMP + (6S)-5,6,7,8-tetrahydrofolate + NADP(+)</text>
        <dbReference type="Rhea" id="RHEA:29043"/>
        <dbReference type="ChEBI" id="CHEBI:15378"/>
        <dbReference type="ChEBI" id="CHEBI:15636"/>
        <dbReference type="ChEBI" id="CHEBI:57453"/>
        <dbReference type="ChEBI" id="CHEBI:57783"/>
        <dbReference type="ChEBI" id="CHEBI:58349"/>
        <dbReference type="ChEBI" id="CHEBI:63528"/>
        <dbReference type="ChEBI" id="CHEBI:246422"/>
        <dbReference type="EC" id="2.1.1.148"/>
    </reaction>
</comment>
<dbReference type="EMBL" id="DRYK01000009">
    <property type="protein sequence ID" value="HHP67239.1"/>
    <property type="molecule type" value="Genomic_DNA"/>
</dbReference>
<protein>
    <recommendedName>
        <fullName evidence="1">Flavin-dependent thymidylate synthase</fullName>
        <shortName evidence="1">FDTS</shortName>
        <ecNumber evidence="1">2.1.1.148</ecNumber>
    </recommendedName>
    <alternativeName>
        <fullName evidence="1">FAD-dependent thymidylate synthase</fullName>
    </alternativeName>
    <alternativeName>
        <fullName evidence="1">Thymidylate synthase ThyX</fullName>
        <shortName evidence="1">TS</shortName>
        <shortName evidence="1">TSase</shortName>
    </alternativeName>
</protein>
<dbReference type="GO" id="GO:0006235">
    <property type="term" value="P:dTTP biosynthetic process"/>
    <property type="evidence" value="ECO:0007669"/>
    <property type="project" value="UniProtKB-UniRule"/>
</dbReference>
<organism evidence="2">
    <name type="scientific">Thermogladius calderae</name>
    <dbReference type="NCBI Taxonomy" id="1200300"/>
    <lineage>
        <taxon>Archaea</taxon>
        <taxon>Thermoproteota</taxon>
        <taxon>Thermoprotei</taxon>
        <taxon>Desulfurococcales</taxon>
        <taxon>Desulfurococcaceae</taxon>
        <taxon>Thermogladius</taxon>
    </lineage>
</organism>
<name>A0A7J3XXK9_9CREN</name>
<feature type="binding site" evidence="1">
    <location>
        <position position="92"/>
    </location>
    <ligand>
        <name>FAD</name>
        <dbReference type="ChEBI" id="CHEBI:57692"/>
        <note>ligand shared between neighboring subunits</note>
    </ligand>
</feature>
<comment type="subunit">
    <text evidence="1">Homotetramer.</text>
</comment>
<keyword evidence="1" id="KW-0285">Flavoprotein</keyword>
<dbReference type="GO" id="GO:0006231">
    <property type="term" value="P:dTMP biosynthetic process"/>
    <property type="evidence" value="ECO:0007669"/>
    <property type="project" value="UniProtKB-UniRule"/>
</dbReference>
<dbReference type="GO" id="GO:0050797">
    <property type="term" value="F:thymidylate synthase (FAD) activity"/>
    <property type="evidence" value="ECO:0007669"/>
    <property type="project" value="UniProtKB-UniRule"/>
</dbReference>
<dbReference type="Gene3D" id="3.30.1360.170">
    <property type="match status" value="1"/>
</dbReference>
<feature type="binding site" evidence="1">
    <location>
        <position position="214"/>
    </location>
    <ligand>
        <name>dUMP</name>
        <dbReference type="ChEBI" id="CHEBI:246422"/>
        <note>ligand shared between dimeric partners</note>
    </ligand>
</feature>
<dbReference type="PANTHER" id="PTHR34934:SF1">
    <property type="entry name" value="FLAVIN-DEPENDENT THYMIDYLATE SYNTHASE"/>
    <property type="match status" value="1"/>
</dbReference>
<dbReference type="SUPFAM" id="SSF69796">
    <property type="entry name" value="Thymidylate synthase-complementing protein Thy1"/>
    <property type="match status" value="1"/>
</dbReference>
<dbReference type="AlphaFoldDB" id="A0A7J3XXK9"/>
<feature type="active site" description="Involved in ionization of N3 of dUMP, leading to its activation" evidence="1">
    <location>
        <position position="214"/>
    </location>
</feature>
<accession>A0A7J3XXK9</accession>
<comment type="similarity">
    <text evidence="1">Belongs to the thymidylate synthase ThyX family.</text>
</comment>
<dbReference type="Pfam" id="PF02511">
    <property type="entry name" value="Thy1"/>
    <property type="match status" value="1"/>
</dbReference>
<comment type="cofactor">
    <cofactor evidence="1">
        <name>FAD</name>
        <dbReference type="ChEBI" id="CHEBI:57692"/>
    </cofactor>
    <text evidence="1">Binds 4 FAD per tetramer. Each FAD binding site is formed by three monomers.</text>
</comment>
<reference evidence="2" key="1">
    <citation type="journal article" date="2020" name="mSystems">
        <title>Genome- and Community-Level Interaction Insights into Carbon Utilization and Element Cycling Functions of Hydrothermarchaeota in Hydrothermal Sediment.</title>
        <authorList>
            <person name="Zhou Z."/>
            <person name="Liu Y."/>
            <person name="Xu W."/>
            <person name="Pan J."/>
            <person name="Luo Z.H."/>
            <person name="Li M."/>
        </authorList>
    </citation>
    <scope>NUCLEOTIDE SEQUENCE [LARGE SCALE GENOMIC DNA]</scope>
    <source>
        <strain evidence="2">SpSt-110</strain>
    </source>
</reference>
<feature type="binding site" description="in other chain" evidence="1">
    <location>
        <begin position="92"/>
        <end position="96"/>
    </location>
    <ligand>
        <name>dUMP</name>
        <dbReference type="ChEBI" id="CHEBI:246422"/>
        <note>ligand shared between dimeric partners</note>
    </ligand>
</feature>
<evidence type="ECO:0000256" key="1">
    <source>
        <dbReference type="HAMAP-Rule" id="MF_01408"/>
    </source>
</evidence>
<feature type="binding site" evidence="1">
    <location>
        <begin position="202"/>
        <end position="204"/>
    </location>
    <ligand>
        <name>FAD</name>
        <dbReference type="ChEBI" id="CHEBI:57692"/>
        <note>ligand shared between neighboring subunits</note>
    </ligand>
</feature>
<comment type="caution">
    <text evidence="1">Lacks conserved residue(s) required for the propagation of feature annotation.</text>
</comment>
<dbReference type="PROSITE" id="PS51331">
    <property type="entry name" value="THYX"/>
    <property type="match status" value="1"/>
</dbReference>
<dbReference type="CDD" id="cd20175">
    <property type="entry name" value="ThyX"/>
    <property type="match status" value="1"/>
</dbReference>
<feature type="binding site" evidence="1">
    <location>
        <position position="61"/>
    </location>
    <ligand>
        <name>FAD</name>
        <dbReference type="ChEBI" id="CHEBI:57692"/>
        <note>ligand shared between neighboring subunits</note>
    </ligand>
</feature>
<comment type="caution">
    <text evidence="2">The sequence shown here is derived from an EMBL/GenBank/DDBJ whole genome shotgun (WGS) entry which is preliminary data.</text>
</comment>
<feature type="binding site" description="in other chain" evidence="1">
    <location>
        <position position="186"/>
    </location>
    <ligand>
        <name>dUMP</name>
        <dbReference type="ChEBI" id="CHEBI:246422"/>
        <note>ligand shared between dimeric partners</note>
    </ligand>
</feature>
<evidence type="ECO:0000313" key="2">
    <source>
        <dbReference type="EMBL" id="HHP67239.1"/>
    </source>
</evidence>
<proteinExistence type="inferred from homology"/>
<dbReference type="PANTHER" id="PTHR34934">
    <property type="entry name" value="FLAVIN-DEPENDENT THYMIDYLATE SYNTHASE"/>
    <property type="match status" value="1"/>
</dbReference>
<dbReference type="GO" id="GO:0050660">
    <property type="term" value="F:flavin adenine dinucleotide binding"/>
    <property type="evidence" value="ECO:0007669"/>
    <property type="project" value="InterPro"/>
</dbReference>
<dbReference type="InterPro" id="IPR036098">
    <property type="entry name" value="Thymidylate_synthase_ThyX_sf"/>
</dbReference>
<dbReference type="GO" id="GO:0032259">
    <property type="term" value="P:methylation"/>
    <property type="evidence" value="ECO:0007669"/>
    <property type="project" value="UniProtKB-KW"/>
</dbReference>
<keyword evidence="1" id="KW-0521">NADP</keyword>
<dbReference type="InterPro" id="IPR003669">
    <property type="entry name" value="Thymidylate_synthase_ThyX"/>
</dbReference>
<feature type="binding site" evidence="1">
    <location>
        <begin position="84"/>
        <end position="86"/>
    </location>
    <ligand>
        <name>FAD</name>
        <dbReference type="ChEBI" id="CHEBI:57692"/>
        <note>ligand shared between neighboring subunits</note>
    </ligand>
</feature>